<name>J3MG20_ORYBR</name>
<dbReference type="AlphaFoldDB" id="J3MG20"/>
<proteinExistence type="predicted"/>
<dbReference type="HOGENOM" id="CLU_2892719_0_0_1"/>
<protein>
    <submittedName>
        <fullName evidence="1">Uncharacterized protein</fullName>
    </submittedName>
</protein>
<dbReference type="EnsemblPlants" id="OB06G29640.1">
    <property type="protein sequence ID" value="OB06G29640.1"/>
    <property type="gene ID" value="OB06G29640"/>
</dbReference>
<dbReference type="Gramene" id="OB06G29640.1">
    <property type="protein sequence ID" value="OB06G29640.1"/>
    <property type="gene ID" value="OB06G29640"/>
</dbReference>
<evidence type="ECO:0000313" key="2">
    <source>
        <dbReference type="Proteomes" id="UP000006038"/>
    </source>
</evidence>
<sequence length="63" mass="7411">FCRFTPILRQEPHQMLQLLCTAPGHTKEAWCGDDACTFLTNLRRWKRRKKNSENSMASELSAW</sequence>
<keyword evidence="2" id="KW-1185">Reference proteome</keyword>
<dbReference type="Proteomes" id="UP000006038">
    <property type="component" value="Chromosome 6"/>
</dbReference>
<accession>J3MG20</accession>
<reference evidence="1" key="1">
    <citation type="journal article" date="2013" name="Nat. Commun.">
        <title>Whole-genome sequencing of Oryza brachyantha reveals mechanisms underlying Oryza genome evolution.</title>
        <authorList>
            <person name="Chen J."/>
            <person name="Huang Q."/>
            <person name="Gao D."/>
            <person name="Wang J."/>
            <person name="Lang Y."/>
            <person name="Liu T."/>
            <person name="Li B."/>
            <person name="Bai Z."/>
            <person name="Luis Goicoechea J."/>
            <person name="Liang C."/>
            <person name="Chen C."/>
            <person name="Zhang W."/>
            <person name="Sun S."/>
            <person name="Liao Y."/>
            <person name="Zhang X."/>
            <person name="Yang L."/>
            <person name="Song C."/>
            <person name="Wang M."/>
            <person name="Shi J."/>
            <person name="Liu G."/>
            <person name="Liu J."/>
            <person name="Zhou H."/>
            <person name="Zhou W."/>
            <person name="Yu Q."/>
            <person name="An N."/>
            <person name="Chen Y."/>
            <person name="Cai Q."/>
            <person name="Wang B."/>
            <person name="Liu B."/>
            <person name="Min J."/>
            <person name="Huang Y."/>
            <person name="Wu H."/>
            <person name="Li Z."/>
            <person name="Zhang Y."/>
            <person name="Yin Y."/>
            <person name="Song W."/>
            <person name="Jiang J."/>
            <person name="Jackson S.A."/>
            <person name="Wing R.A."/>
            <person name="Wang J."/>
            <person name="Chen M."/>
        </authorList>
    </citation>
    <scope>NUCLEOTIDE SEQUENCE [LARGE SCALE GENOMIC DNA]</scope>
    <source>
        <strain evidence="1">cv. IRGC 101232</strain>
    </source>
</reference>
<organism evidence="1">
    <name type="scientific">Oryza brachyantha</name>
    <name type="common">malo sina</name>
    <dbReference type="NCBI Taxonomy" id="4533"/>
    <lineage>
        <taxon>Eukaryota</taxon>
        <taxon>Viridiplantae</taxon>
        <taxon>Streptophyta</taxon>
        <taxon>Embryophyta</taxon>
        <taxon>Tracheophyta</taxon>
        <taxon>Spermatophyta</taxon>
        <taxon>Magnoliopsida</taxon>
        <taxon>Liliopsida</taxon>
        <taxon>Poales</taxon>
        <taxon>Poaceae</taxon>
        <taxon>BOP clade</taxon>
        <taxon>Oryzoideae</taxon>
        <taxon>Oryzeae</taxon>
        <taxon>Oryzinae</taxon>
        <taxon>Oryza</taxon>
    </lineage>
</organism>
<evidence type="ECO:0000313" key="1">
    <source>
        <dbReference type="EnsemblPlants" id="OB06G29640.1"/>
    </source>
</evidence>
<reference evidence="1" key="2">
    <citation type="submission" date="2013-04" db="UniProtKB">
        <authorList>
            <consortium name="EnsemblPlants"/>
        </authorList>
    </citation>
    <scope>IDENTIFICATION</scope>
</reference>